<keyword evidence="2" id="KW-0813">Transport</keyword>
<evidence type="ECO:0000256" key="6">
    <source>
        <dbReference type="SAM" id="Phobius"/>
    </source>
</evidence>
<feature type="transmembrane region" description="Helical" evidence="6">
    <location>
        <begin position="189"/>
        <end position="209"/>
    </location>
</feature>
<evidence type="ECO:0000313" key="9">
    <source>
        <dbReference type="Proteomes" id="UP000248128"/>
    </source>
</evidence>
<dbReference type="GO" id="GO:0022857">
    <property type="term" value="F:transmembrane transporter activity"/>
    <property type="evidence" value="ECO:0007669"/>
    <property type="project" value="InterPro"/>
</dbReference>
<dbReference type="PANTHER" id="PTHR23501:SF191">
    <property type="entry name" value="VACUOLAR BASIC AMINO ACID TRANSPORTER 4"/>
    <property type="match status" value="1"/>
</dbReference>
<gene>
    <name evidence="8" type="ORF">DKK74_03815</name>
</gene>
<keyword evidence="4 6" id="KW-1133">Transmembrane helix</keyword>
<keyword evidence="3 6" id="KW-0812">Transmembrane</keyword>
<dbReference type="OrthoDB" id="9781469at2"/>
<reference evidence="8 9" key="1">
    <citation type="submission" date="2018-05" db="EMBL/GenBank/DDBJ databases">
        <title>Reference genomes for bee gut microbiota database.</title>
        <authorList>
            <person name="Ellegaard K.M."/>
        </authorList>
    </citation>
    <scope>NUCLEOTIDE SEQUENCE [LARGE SCALE GENOMIC DNA]</scope>
    <source>
        <strain evidence="8 9">ESL0199</strain>
    </source>
</reference>
<evidence type="ECO:0000256" key="1">
    <source>
        <dbReference type="ARBA" id="ARBA00004429"/>
    </source>
</evidence>
<dbReference type="PANTHER" id="PTHR23501">
    <property type="entry name" value="MAJOR FACILITATOR SUPERFAMILY"/>
    <property type="match status" value="1"/>
</dbReference>
<feature type="transmembrane region" description="Helical" evidence="6">
    <location>
        <begin position="292"/>
        <end position="317"/>
    </location>
</feature>
<proteinExistence type="predicted"/>
<evidence type="ECO:0000256" key="4">
    <source>
        <dbReference type="ARBA" id="ARBA00022989"/>
    </source>
</evidence>
<protein>
    <recommendedName>
        <fullName evidence="7">Major facilitator superfamily (MFS) profile domain-containing protein</fullName>
    </recommendedName>
</protein>
<feature type="transmembrane region" description="Helical" evidence="6">
    <location>
        <begin position="513"/>
        <end position="531"/>
    </location>
</feature>
<evidence type="ECO:0000259" key="7">
    <source>
        <dbReference type="PROSITE" id="PS50850"/>
    </source>
</evidence>
<comment type="caution">
    <text evidence="8">The sequence shown here is derived from an EMBL/GenBank/DDBJ whole genome shotgun (WGS) entry which is preliminary data.</text>
</comment>
<evidence type="ECO:0000256" key="2">
    <source>
        <dbReference type="ARBA" id="ARBA00022448"/>
    </source>
</evidence>
<name>A0A318N4A1_9BIFI</name>
<dbReference type="PROSITE" id="PS50850">
    <property type="entry name" value="MFS"/>
    <property type="match status" value="1"/>
</dbReference>
<dbReference type="CDD" id="cd17321">
    <property type="entry name" value="MFS_MMR_MDR_like"/>
    <property type="match status" value="1"/>
</dbReference>
<dbReference type="InterPro" id="IPR036259">
    <property type="entry name" value="MFS_trans_sf"/>
</dbReference>
<dbReference type="EMBL" id="QGLK01000003">
    <property type="protein sequence ID" value="PXY88309.1"/>
    <property type="molecule type" value="Genomic_DNA"/>
</dbReference>
<dbReference type="AlphaFoldDB" id="A0A318N4A1"/>
<feature type="transmembrane region" description="Helical" evidence="6">
    <location>
        <begin position="162"/>
        <end position="183"/>
    </location>
</feature>
<dbReference type="InterPro" id="IPR011701">
    <property type="entry name" value="MFS"/>
</dbReference>
<dbReference type="Gene3D" id="1.20.1250.20">
    <property type="entry name" value="MFS general substrate transporter like domains"/>
    <property type="match status" value="1"/>
</dbReference>
<dbReference type="InterPro" id="IPR020846">
    <property type="entry name" value="MFS_dom"/>
</dbReference>
<dbReference type="GO" id="GO:0005886">
    <property type="term" value="C:plasma membrane"/>
    <property type="evidence" value="ECO:0007669"/>
    <property type="project" value="UniProtKB-SubCell"/>
</dbReference>
<dbReference type="Gene3D" id="1.20.1720.10">
    <property type="entry name" value="Multidrug resistance protein D"/>
    <property type="match status" value="1"/>
</dbReference>
<dbReference type="Pfam" id="PF07690">
    <property type="entry name" value="MFS_1"/>
    <property type="match status" value="1"/>
</dbReference>
<feature type="transmembrane region" description="Helical" evidence="6">
    <location>
        <begin position="130"/>
        <end position="150"/>
    </location>
</feature>
<feature type="transmembrane region" description="Helical" evidence="6">
    <location>
        <begin position="28"/>
        <end position="46"/>
    </location>
</feature>
<evidence type="ECO:0000256" key="3">
    <source>
        <dbReference type="ARBA" id="ARBA00022692"/>
    </source>
</evidence>
<feature type="transmembrane region" description="Helical" evidence="6">
    <location>
        <begin position="355"/>
        <end position="375"/>
    </location>
</feature>
<feature type="transmembrane region" description="Helical" evidence="6">
    <location>
        <begin position="387"/>
        <end position="404"/>
    </location>
</feature>
<feature type="transmembrane region" description="Helical" evidence="6">
    <location>
        <begin position="221"/>
        <end position="242"/>
    </location>
</feature>
<feature type="transmembrane region" description="Helical" evidence="6">
    <location>
        <begin position="66"/>
        <end position="85"/>
    </location>
</feature>
<feature type="transmembrane region" description="Helical" evidence="6">
    <location>
        <begin position="254"/>
        <end position="271"/>
    </location>
</feature>
<comment type="subcellular location">
    <subcellularLocation>
        <location evidence="1">Cell inner membrane</location>
        <topology evidence="1">Multi-pass membrane protein</topology>
    </subcellularLocation>
</comment>
<evidence type="ECO:0000256" key="5">
    <source>
        <dbReference type="ARBA" id="ARBA00023136"/>
    </source>
</evidence>
<dbReference type="Proteomes" id="UP000248128">
    <property type="component" value="Unassembled WGS sequence"/>
</dbReference>
<keyword evidence="5 6" id="KW-0472">Membrane</keyword>
<feature type="transmembrane region" description="Helical" evidence="6">
    <location>
        <begin position="329"/>
        <end position="348"/>
    </location>
</feature>
<feature type="domain" description="Major facilitator superfamily (MFS) profile" evidence="7">
    <location>
        <begin position="31"/>
        <end position="536"/>
    </location>
</feature>
<evidence type="ECO:0000313" key="8">
    <source>
        <dbReference type="EMBL" id="PXY88309.1"/>
    </source>
</evidence>
<dbReference type="SUPFAM" id="SSF103473">
    <property type="entry name" value="MFS general substrate transporter"/>
    <property type="match status" value="1"/>
</dbReference>
<sequence length="547" mass="58407">MQDREVKRQEDPLPVIEGSQPPINHKKLSLIMIGLIVAVSMTNIDSTIVSLSSQAVQSGLGLTASGIQWIVNAYMLAAAATFPICGHLSDLAGYKRIMLSGTFLFGIGSLCCGLVPANSVSLMLMIFSRALQGIGSAMMFPAAIGILFSYSAENRRAGNMALFFAITGAMTCLGPILGSWLIQYSWRDIFFINLPLALAAIAMIVSMIPKDSPTTEHGSQHIDWAGGLAVGLAMIALIVPIQQGSTVGWSDWRIIASFGASLVLFLVFGFWDSHVDNPIIKLRIFRNPPFDISQLAMLVAAVIFQPIMYFLSVYGLLALNRSTLMTSLFILYFFLGFLVSALLGAQLFNRHGMKPVLLIAGLIAATGFSLMSLTAGSLDKGLPSNTVWLSLSMVVAGAGIGFMFSPSSTDAVNRAINASYGEVTAINQTFKNFGGALGMAMLGPLCTHYFALDIHKALGKYGVSASRAQAIADTIGSGTSAGAQSQFASMPRSMRNMIKPLIRASYASGSSKVFLAMGCLSLLFIPLALLYPRKGKQIFAGKTIKNQ</sequence>
<organism evidence="8 9">
    <name type="scientific">Bifidobacterium asteroides</name>
    <dbReference type="NCBI Taxonomy" id="1684"/>
    <lineage>
        <taxon>Bacteria</taxon>
        <taxon>Bacillati</taxon>
        <taxon>Actinomycetota</taxon>
        <taxon>Actinomycetes</taxon>
        <taxon>Bifidobacteriales</taxon>
        <taxon>Bifidobacteriaceae</taxon>
        <taxon>Bifidobacterium</taxon>
    </lineage>
</organism>
<feature type="transmembrane region" description="Helical" evidence="6">
    <location>
        <begin position="97"/>
        <end position="118"/>
    </location>
</feature>
<accession>A0A318N4A1</accession>